<accession>A0A6A5WFG1</accession>
<evidence type="ECO:0000256" key="2">
    <source>
        <dbReference type="ARBA" id="ARBA00022737"/>
    </source>
</evidence>
<dbReference type="PROSITE" id="PS50157">
    <property type="entry name" value="ZINC_FINGER_C2H2_2"/>
    <property type="match status" value="2"/>
</dbReference>
<keyword evidence="8" id="KW-1185">Reference proteome</keyword>
<organism evidence="7 8">
    <name type="scientific">Amniculicola lignicola CBS 123094</name>
    <dbReference type="NCBI Taxonomy" id="1392246"/>
    <lineage>
        <taxon>Eukaryota</taxon>
        <taxon>Fungi</taxon>
        <taxon>Dikarya</taxon>
        <taxon>Ascomycota</taxon>
        <taxon>Pezizomycotina</taxon>
        <taxon>Dothideomycetes</taxon>
        <taxon>Pleosporomycetidae</taxon>
        <taxon>Pleosporales</taxon>
        <taxon>Amniculicolaceae</taxon>
        <taxon>Amniculicola</taxon>
    </lineage>
</organism>
<dbReference type="InterPro" id="IPR036236">
    <property type="entry name" value="Znf_C2H2_sf"/>
</dbReference>
<dbReference type="Pfam" id="PF12171">
    <property type="entry name" value="zf-C2H2_jaz"/>
    <property type="match status" value="1"/>
</dbReference>
<dbReference type="OrthoDB" id="6077919at2759"/>
<dbReference type="AlphaFoldDB" id="A0A6A5WFG1"/>
<dbReference type="Proteomes" id="UP000799779">
    <property type="component" value="Unassembled WGS sequence"/>
</dbReference>
<sequence>MGSDLECRGCYKQFGSFHARSQHMDAVGHWQCDTCFVQCWDEDALNEHMNDEYHWKDDRIECEGCYSWFDTKAEAKRHMYAENHFRTYFCTSCDKGFETDNNLKQHMNSSIHRGANIACPFCKRGFATATGVTHHLETGSCPNAPSLNRETIYNEIRKRDPNHVITKKLLTYPGPGSSTVEVTNRCWNGFNYECYLCDKEFATLQAVNQHVNSPAHKQKVYHCPGRGCAKEFMSLASLFNHLESESCGAVKFESVQRNVGSFLTGRRTIGFA</sequence>
<keyword evidence="2" id="KW-0677">Repeat</keyword>
<dbReference type="InterPro" id="IPR013087">
    <property type="entry name" value="Znf_C2H2_type"/>
</dbReference>
<dbReference type="Gene3D" id="3.30.160.60">
    <property type="entry name" value="Classic Zinc Finger"/>
    <property type="match status" value="3"/>
</dbReference>
<dbReference type="PROSITE" id="PS00028">
    <property type="entry name" value="ZINC_FINGER_C2H2_1"/>
    <property type="match status" value="2"/>
</dbReference>
<proteinExistence type="predicted"/>
<dbReference type="PANTHER" id="PTHR24379:SF121">
    <property type="entry name" value="C2H2-TYPE DOMAIN-CONTAINING PROTEIN"/>
    <property type="match status" value="1"/>
</dbReference>
<evidence type="ECO:0000256" key="5">
    <source>
        <dbReference type="PROSITE-ProRule" id="PRU00042"/>
    </source>
</evidence>
<keyword evidence="3 5" id="KW-0863">Zinc-finger</keyword>
<dbReference type="EMBL" id="ML977594">
    <property type="protein sequence ID" value="KAF1999664.1"/>
    <property type="molecule type" value="Genomic_DNA"/>
</dbReference>
<evidence type="ECO:0000256" key="4">
    <source>
        <dbReference type="ARBA" id="ARBA00022833"/>
    </source>
</evidence>
<dbReference type="PANTHER" id="PTHR24379">
    <property type="entry name" value="KRAB AND ZINC FINGER DOMAIN-CONTAINING"/>
    <property type="match status" value="1"/>
</dbReference>
<gene>
    <name evidence="7" type="ORF">P154DRAFT_436713</name>
</gene>
<protein>
    <recommendedName>
        <fullName evidence="6">C2H2-type domain-containing protein</fullName>
    </recommendedName>
</protein>
<evidence type="ECO:0000259" key="6">
    <source>
        <dbReference type="PROSITE" id="PS50157"/>
    </source>
</evidence>
<evidence type="ECO:0000256" key="1">
    <source>
        <dbReference type="ARBA" id="ARBA00022723"/>
    </source>
</evidence>
<evidence type="ECO:0000313" key="7">
    <source>
        <dbReference type="EMBL" id="KAF1999664.1"/>
    </source>
</evidence>
<feature type="domain" description="C2H2-type" evidence="6">
    <location>
        <begin position="192"/>
        <end position="216"/>
    </location>
</feature>
<name>A0A6A5WFG1_9PLEO</name>
<dbReference type="InterPro" id="IPR022755">
    <property type="entry name" value="Znf_C2H2_jaz"/>
</dbReference>
<evidence type="ECO:0000313" key="8">
    <source>
        <dbReference type="Proteomes" id="UP000799779"/>
    </source>
</evidence>
<dbReference type="SUPFAM" id="SSF57667">
    <property type="entry name" value="beta-beta-alpha zinc fingers"/>
    <property type="match status" value="2"/>
</dbReference>
<dbReference type="Pfam" id="PF12874">
    <property type="entry name" value="zf-met"/>
    <property type="match status" value="1"/>
</dbReference>
<dbReference type="GO" id="GO:0008270">
    <property type="term" value="F:zinc ion binding"/>
    <property type="evidence" value="ECO:0007669"/>
    <property type="project" value="UniProtKB-KW"/>
</dbReference>
<keyword evidence="4" id="KW-0862">Zinc</keyword>
<evidence type="ECO:0000256" key="3">
    <source>
        <dbReference type="ARBA" id="ARBA00022771"/>
    </source>
</evidence>
<keyword evidence="1" id="KW-0479">Metal-binding</keyword>
<dbReference type="SMART" id="SM00355">
    <property type="entry name" value="ZnF_C2H2"/>
    <property type="match status" value="7"/>
</dbReference>
<feature type="domain" description="C2H2-type" evidence="6">
    <location>
        <begin position="88"/>
        <end position="117"/>
    </location>
</feature>
<reference evidence="7" key="1">
    <citation type="journal article" date="2020" name="Stud. Mycol.">
        <title>101 Dothideomycetes genomes: a test case for predicting lifestyles and emergence of pathogens.</title>
        <authorList>
            <person name="Haridas S."/>
            <person name="Albert R."/>
            <person name="Binder M."/>
            <person name="Bloem J."/>
            <person name="Labutti K."/>
            <person name="Salamov A."/>
            <person name="Andreopoulos B."/>
            <person name="Baker S."/>
            <person name="Barry K."/>
            <person name="Bills G."/>
            <person name="Bluhm B."/>
            <person name="Cannon C."/>
            <person name="Castanera R."/>
            <person name="Culley D."/>
            <person name="Daum C."/>
            <person name="Ezra D."/>
            <person name="Gonzalez J."/>
            <person name="Henrissat B."/>
            <person name="Kuo A."/>
            <person name="Liang C."/>
            <person name="Lipzen A."/>
            <person name="Lutzoni F."/>
            <person name="Magnuson J."/>
            <person name="Mondo S."/>
            <person name="Nolan M."/>
            <person name="Ohm R."/>
            <person name="Pangilinan J."/>
            <person name="Park H.-J."/>
            <person name="Ramirez L."/>
            <person name="Alfaro M."/>
            <person name="Sun H."/>
            <person name="Tritt A."/>
            <person name="Yoshinaga Y."/>
            <person name="Zwiers L.-H."/>
            <person name="Turgeon B."/>
            <person name="Goodwin S."/>
            <person name="Spatafora J."/>
            <person name="Crous P."/>
            <person name="Grigoriev I."/>
        </authorList>
    </citation>
    <scope>NUCLEOTIDE SEQUENCE</scope>
    <source>
        <strain evidence="7">CBS 123094</strain>
    </source>
</reference>